<evidence type="ECO:0000256" key="4">
    <source>
        <dbReference type="ARBA" id="ARBA00022679"/>
    </source>
</evidence>
<dbReference type="PANTHER" id="PTHR10629:SF50">
    <property type="entry name" value="DNA (CYTOSINE-5)-METHYLTRANSFERASE CMT3"/>
    <property type="match status" value="1"/>
</dbReference>
<dbReference type="SMART" id="SM00298">
    <property type="entry name" value="CHROMO"/>
    <property type="match status" value="1"/>
</dbReference>
<dbReference type="InterPro" id="IPR001525">
    <property type="entry name" value="C5_MeTfrase"/>
</dbReference>
<dbReference type="GO" id="GO:0003682">
    <property type="term" value="F:chromatin binding"/>
    <property type="evidence" value="ECO:0007669"/>
    <property type="project" value="InterPro"/>
</dbReference>
<dbReference type="InterPro" id="IPR016197">
    <property type="entry name" value="Chromo-like_dom_sf"/>
</dbReference>
<dbReference type="PRINTS" id="PR00504">
    <property type="entry name" value="CHROMODOMAIN"/>
</dbReference>
<dbReference type="PANTHER" id="PTHR10629">
    <property type="entry name" value="CYTOSINE-SPECIFIC METHYLTRANSFERASE"/>
    <property type="match status" value="1"/>
</dbReference>
<reference evidence="12" key="1">
    <citation type="journal article" date="2012" name="J. Exp. Bot.">
        <title>In Posidonia oceanica cadmium induces changes in DNA methylation and chromatin patterning.</title>
        <authorList>
            <person name="Greco M."/>
            <person name="Chiappetta A."/>
            <person name="Bruno L."/>
            <person name="Bitonti M.B."/>
        </authorList>
    </citation>
    <scope>NUCLEOTIDE SEQUENCE</scope>
</reference>
<dbReference type="InterPro" id="IPR000953">
    <property type="entry name" value="Chromo/chromo_shadow_dom"/>
</dbReference>
<dbReference type="PROSITE" id="PS00094">
    <property type="entry name" value="C5_MTASE_1"/>
    <property type="match status" value="1"/>
</dbReference>
<dbReference type="Pfam" id="PF01426">
    <property type="entry name" value="BAH"/>
    <property type="match status" value="1"/>
</dbReference>
<dbReference type="InterPro" id="IPR017984">
    <property type="entry name" value="Chromo_dom_subgr"/>
</dbReference>
<gene>
    <name evidence="12" type="primary">CMT1</name>
</gene>
<evidence type="ECO:0000256" key="1">
    <source>
        <dbReference type="ARBA" id="ARBA00004123"/>
    </source>
</evidence>
<dbReference type="SUPFAM" id="SSF54160">
    <property type="entry name" value="Chromo domain-like"/>
    <property type="match status" value="1"/>
</dbReference>
<dbReference type="FunFam" id="3.90.120.10:FF:000003">
    <property type="entry name" value="DNA (cytosine-5)-methyltransferase 1"/>
    <property type="match status" value="1"/>
</dbReference>
<sequence length="802" mass="91058">MGRGHVKKGVKADEDHDCRFVGTPIPDGEARRRWPARYPKKPRQGNSITNGAAFEYEDLLAKCHYERAEVEGFVYNLHDDVYVKAETGKPDYIGRIVEFFEAIDGEYYFTAQWFFRVEDTIIGSVGDFHDRCRVFLSDEKNDNVLDCIVSKIKIVQRDPEQKGPIPSCDLYYNMSYSVPYSSFTNLSKDKSRAGSEESSTVSFEDAVDTSNEETLSEKKTTVLDLYSGCGAMSTGLCHGAHLAGLNIETMWAVDMNKDACRSLQLNHSEAKVRNENAEHFLALLKEWEKLCEKYSGSKDLDLEETMQEDNSEDNDDADSDEEFVVEKLLDICYGDPAKIGKDGIKFKVRWKGYGSDEDTWEPIENLGKCEERMGNFVRWGMKTYLLPLPGDVDAVCGGPPCQGISGFNRFRNSDNPLDDEKNRQMVTYMDIVDHLKPKYVLMENVVDILKFSKGFLGRYALSFLVSRNYQARLGIMAAGCYGLPQFRLRAFFWGSDPYKMLPQFPLPTHDVVFKCGAPTEFERNVVAYDENQPRVLEKALVIEDALSDLPSVTLLETRDQLSYGKAPQTEFQRYIRASKSEIMCSKDYDAKKSRTSVLYDHCSLQLSKENYSRICQIPRRKGACFRDLPGVIVLPDNSTQRDPSKEMELLPSGKPLVPNFCFTYENGKSLRPFGRLWWDETVPTVLTTAGPHFQAILHPEQDRVLTVRENARLQGFPDFYRFSGTIKERYCQIGNAVAIPVSRALGYAMGVAWPEEAGPKMNLSWSFRPSSSLFTHPCTNTSQDLLLKFSSNLLSLHCVILM</sequence>
<dbReference type="PROSITE" id="PS50013">
    <property type="entry name" value="CHROMO_2"/>
    <property type="match status" value="1"/>
</dbReference>
<comment type="similarity">
    <text evidence="9">Belongs to the class I-like SAM-binding methyltransferase superfamily. C5-methyltransferase family.</text>
</comment>
<dbReference type="Gene3D" id="2.30.30.490">
    <property type="match status" value="1"/>
</dbReference>
<dbReference type="GO" id="GO:0003677">
    <property type="term" value="F:DNA binding"/>
    <property type="evidence" value="ECO:0007669"/>
    <property type="project" value="UniProtKB-KW"/>
</dbReference>
<keyword evidence="7" id="KW-0539">Nucleus</keyword>
<dbReference type="GO" id="GO:0032259">
    <property type="term" value="P:methylation"/>
    <property type="evidence" value="ECO:0007669"/>
    <property type="project" value="UniProtKB-KW"/>
</dbReference>
<evidence type="ECO:0000259" key="10">
    <source>
        <dbReference type="PROSITE" id="PS50013"/>
    </source>
</evidence>
<dbReference type="SUPFAM" id="SSF53335">
    <property type="entry name" value="S-adenosyl-L-methionine-dependent methyltransferases"/>
    <property type="match status" value="1"/>
</dbReference>
<comment type="subcellular location">
    <subcellularLocation>
        <location evidence="1">Nucleus</location>
    </subcellularLocation>
</comment>
<dbReference type="FunFam" id="3.40.50.150:FF:000143">
    <property type="entry name" value="DNA (cytosine-5)-methyltransferase 1"/>
    <property type="match status" value="1"/>
</dbReference>
<dbReference type="Gene3D" id="3.40.50.150">
    <property type="entry name" value="Vaccinia Virus protein VP39"/>
    <property type="match status" value="1"/>
</dbReference>
<dbReference type="GO" id="GO:0044027">
    <property type="term" value="P:negative regulation of gene expression via chromosomal CpG island methylation"/>
    <property type="evidence" value="ECO:0007669"/>
    <property type="project" value="TreeGrafter"/>
</dbReference>
<dbReference type="InterPro" id="IPR023779">
    <property type="entry name" value="Chromodomain_CS"/>
</dbReference>
<accession>G4XDS4</accession>
<dbReference type="CDD" id="cd18635">
    <property type="entry name" value="CD_CMT3_like"/>
    <property type="match status" value="1"/>
</dbReference>
<evidence type="ECO:0000256" key="8">
    <source>
        <dbReference type="ARBA" id="ARBA00047422"/>
    </source>
</evidence>
<dbReference type="PROSITE" id="PS51038">
    <property type="entry name" value="BAH"/>
    <property type="match status" value="1"/>
</dbReference>
<dbReference type="Pfam" id="PF00385">
    <property type="entry name" value="Chromo"/>
    <property type="match status" value="1"/>
</dbReference>
<keyword evidence="5 9" id="KW-0949">S-adenosyl-L-methionine</keyword>
<comment type="catalytic activity">
    <reaction evidence="8">
        <text>a 2'-deoxycytidine in DNA + S-adenosyl-L-methionine = a 5-methyl-2'-deoxycytidine in DNA + S-adenosyl-L-homocysteine + H(+)</text>
        <dbReference type="Rhea" id="RHEA:13681"/>
        <dbReference type="Rhea" id="RHEA-COMP:11369"/>
        <dbReference type="Rhea" id="RHEA-COMP:11370"/>
        <dbReference type="ChEBI" id="CHEBI:15378"/>
        <dbReference type="ChEBI" id="CHEBI:57856"/>
        <dbReference type="ChEBI" id="CHEBI:59789"/>
        <dbReference type="ChEBI" id="CHEBI:85452"/>
        <dbReference type="ChEBI" id="CHEBI:85454"/>
        <dbReference type="EC" id="2.1.1.37"/>
    </reaction>
</comment>
<evidence type="ECO:0000256" key="7">
    <source>
        <dbReference type="ARBA" id="ARBA00023242"/>
    </source>
</evidence>
<keyword evidence="6" id="KW-0238">DNA-binding</keyword>
<dbReference type="EC" id="2.1.1.37" evidence="2"/>
<evidence type="ECO:0000256" key="2">
    <source>
        <dbReference type="ARBA" id="ARBA00011975"/>
    </source>
</evidence>
<evidence type="ECO:0000256" key="6">
    <source>
        <dbReference type="ARBA" id="ARBA00023125"/>
    </source>
</evidence>
<dbReference type="InterPro" id="IPR018117">
    <property type="entry name" value="C5_DNA_meth_AS"/>
</dbReference>
<proteinExistence type="evidence at transcript level"/>
<evidence type="ECO:0000313" key="12">
    <source>
        <dbReference type="EMBL" id="AEP33250.1"/>
    </source>
</evidence>
<dbReference type="SMART" id="SM00439">
    <property type="entry name" value="BAH"/>
    <property type="match status" value="1"/>
</dbReference>
<dbReference type="Pfam" id="PF00145">
    <property type="entry name" value="DNA_methylase"/>
    <property type="match status" value="1"/>
</dbReference>
<dbReference type="PRINTS" id="PR00105">
    <property type="entry name" value="C5METTRFRASE"/>
</dbReference>
<dbReference type="InterPro" id="IPR043151">
    <property type="entry name" value="BAH_sf"/>
</dbReference>
<dbReference type="InterPro" id="IPR029063">
    <property type="entry name" value="SAM-dependent_MTases_sf"/>
</dbReference>
<keyword evidence="3 9" id="KW-0489">Methyltransferase</keyword>
<evidence type="ECO:0000259" key="11">
    <source>
        <dbReference type="PROSITE" id="PS51038"/>
    </source>
</evidence>
<evidence type="ECO:0000256" key="3">
    <source>
        <dbReference type="ARBA" id="ARBA00022603"/>
    </source>
</evidence>
<dbReference type="AlphaFoldDB" id="G4XDS4"/>
<feature type="active site" evidence="9">
    <location>
        <position position="401"/>
    </location>
</feature>
<feature type="domain" description="Chromo" evidence="10">
    <location>
        <begin position="323"/>
        <end position="376"/>
    </location>
</feature>
<dbReference type="PROSITE" id="PS51679">
    <property type="entry name" value="SAM_MT_C5"/>
    <property type="match status" value="1"/>
</dbReference>
<dbReference type="EMBL" id="JF787621">
    <property type="protein sequence ID" value="AEP33250.1"/>
    <property type="molecule type" value="mRNA"/>
</dbReference>
<dbReference type="PROSITE" id="PS00598">
    <property type="entry name" value="CHROMO_1"/>
    <property type="match status" value="1"/>
</dbReference>
<dbReference type="InterPro" id="IPR023780">
    <property type="entry name" value="Chromo_domain"/>
</dbReference>
<dbReference type="Gene3D" id="3.90.120.10">
    <property type="entry name" value="DNA Methylase, subunit A, domain 2"/>
    <property type="match status" value="1"/>
</dbReference>
<organism evidence="12">
    <name type="scientific">Posidonia oceanica</name>
    <name type="common">Mediterranean tapeweed</name>
    <dbReference type="NCBI Taxonomy" id="55489"/>
    <lineage>
        <taxon>Eukaryota</taxon>
        <taxon>Viridiplantae</taxon>
        <taxon>Streptophyta</taxon>
        <taxon>Embryophyta</taxon>
        <taxon>Tracheophyta</taxon>
        <taxon>Spermatophyta</taxon>
        <taxon>Magnoliopsida</taxon>
        <taxon>Liliopsida</taxon>
        <taxon>Posidoniaceae</taxon>
        <taxon>Posidonia</taxon>
    </lineage>
</organism>
<dbReference type="GO" id="GO:0005634">
    <property type="term" value="C:nucleus"/>
    <property type="evidence" value="ECO:0007669"/>
    <property type="project" value="UniProtKB-SubCell"/>
</dbReference>
<dbReference type="InterPro" id="IPR001025">
    <property type="entry name" value="BAH_dom"/>
</dbReference>
<protein>
    <recommendedName>
        <fullName evidence="2">DNA (cytosine-5-)-methyltransferase</fullName>
        <ecNumber evidence="2">2.1.1.37</ecNumber>
    </recommendedName>
</protein>
<name>G4XDS4_POSOC</name>
<dbReference type="InterPro" id="IPR050390">
    <property type="entry name" value="C5-Methyltransferase"/>
</dbReference>
<evidence type="ECO:0000256" key="5">
    <source>
        <dbReference type="ARBA" id="ARBA00022691"/>
    </source>
</evidence>
<dbReference type="GO" id="GO:0003886">
    <property type="term" value="F:DNA (cytosine-5-)-methyltransferase activity"/>
    <property type="evidence" value="ECO:0007669"/>
    <property type="project" value="UniProtKB-EC"/>
</dbReference>
<feature type="domain" description="BAH" evidence="11">
    <location>
        <begin position="73"/>
        <end position="187"/>
    </location>
</feature>
<keyword evidence="4 9" id="KW-0808">Transferase</keyword>
<evidence type="ECO:0000256" key="9">
    <source>
        <dbReference type="PROSITE-ProRule" id="PRU01016"/>
    </source>
</evidence>